<keyword evidence="3" id="KW-0238">DNA-binding</keyword>
<dbReference type="Pfam" id="PF00126">
    <property type="entry name" value="HTH_1"/>
    <property type="match status" value="1"/>
</dbReference>
<dbReference type="PROSITE" id="PS50931">
    <property type="entry name" value="HTH_LYSR"/>
    <property type="match status" value="1"/>
</dbReference>
<feature type="domain" description="HTH lysR-type" evidence="5">
    <location>
        <begin position="16"/>
        <end position="73"/>
    </location>
</feature>
<dbReference type="PANTHER" id="PTHR30118">
    <property type="entry name" value="HTH-TYPE TRANSCRIPTIONAL REGULATOR LEUO-RELATED"/>
    <property type="match status" value="1"/>
</dbReference>
<dbReference type="InterPro" id="IPR005119">
    <property type="entry name" value="LysR_subst-bd"/>
</dbReference>
<evidence type="ECO:0000313" key="6">
    <source>
        <dbReference type="EMBL" id="MCS0631197.1"/>
    </source>
</evidence>
<sequence length="323" mass="36072">MLDNTRRRVSDEPLKIDLNLLNVFDVVMTERNVTHAAERLGLSQPAVSNVLNRLRAQFQDQLFVKAARGVDPTPKAIALWSEIHGALKQLYRTVDPNSFCAEHADISFRVSIADSLAALLTPYLYRRIHAAAPNVKIVFVPPDPDLNTPRLMRGEIDFTLGVDPPRASTLQSARICSETYVVTARKGHPLFDEELTLESICAARHLAVNLTGEPNPSSIFDEALTELGMSRQIYLTVNQFLVAASVLQDSDLIAVLPSRLVMAAVKDGKISVAPLPMKLPDKDLYLSWHKRSNTMPALLWLKQQLIEATEHLNEEFHEIFPLP</sequence>
<dbReference type="Proteomes" id="UP001165263">
    <property type="component" value="Unassembled WGS sequence"/>
</dbReference>
<evidence type="ECO:0000256" key="3">
    <source>
        <dbReference type="ARBA" id="ARBA00023125"/>
    </source>
</evidence>
<dbReference type="InterPro" id="IPR037402">
    <property type="entry name" value="YidZ_PBP2"/>
</dbReference>
<dbReference type="InterPro" id="IPR000847">
    <property type="entry name" value="LysR_HTH_N"/>
</dbReference>
<dbReference type="SUPFAM" id="SSF53850">
    <property type="entry name" value="Periplasmic binding protein-like II"/>
    <property type="match status" value="1"/>
</dbReference>
<proteinExistence type="inferred from homology"/>
<comment type="similarity">
    <text evidence="1">Belongs to the LysR transcriptional regulatory family.</text>
</comment>
<dbReference type="Gene3D" id="1.10.10.10">
    <property type="entry name" value="Winged helix-like DNA-binding domain superfamily/Winged helix DNA-binding domain"/>
    <property type="match status" value="1"/>
</dbReference>
<dbReference type="InterPro" id="IPR036388">
    <property type="entry name" value="WH-like_DNA-bd_sf"/>
</dbReference>
<keyword evidence="4" id="KW-0804">Transcription</keyword>
<accession>A0ABT2C1E3</accession>
<evidence type="ECO:0000256" key="2">
    <source>
        <dbReference type="ARBA" id="ARBA00023015"/>
    </source>
</evidence>
<dbReference type="InterPro" id="IPR050389">
    <property type="entry name" value="LysR-type_TF"/>
</dbReference>
<dbReference type="PANTHER" id="PTHR30118:SF15">
    <property type="entry name" value="TRANSCRIPTIONAL REGULATORY PROTEIN"/>
    <property type="match status" value="1"/>
</dbReference>
<dbReference type="SUPFAM" id="SSF46785">
    <property type="entry name" value="Winged helix' DNA-binding domain"/>
    <property type="match status" value="1"/>
</dbReference>
<evidence type="ECO:0000256" key="1">
    <source>
        <dbReference type="ARBA" id="ARBA00009437"/>
    </source>
</evidence>
<dbReference type="Gene3D" id="3.40.190.10">
    <property type="entry name" value="Periplasmic binding protein-like II"/>
    <property type="match status" value="2"/>
</dbReference>
<dbReference type="EMBL" id="JANUHC010000006">
    <property type="protein sequence ID" value="MCS0631197.1"/>
    <property type="molecule type" value="Genomic_DNA"/>
</dbReference>
<reference evidence="6" key="1">
    <citation type="submission" date="2022-08" db="EMBL/GenBank/DDBJ databases">
        <title>Reclassification of Massilia species as members of the genera Telluria, Duganella, Pseudoduganella, Mokoshia gen. nov. and Zemynaea gen. nov. using orthogonal and non-orthogonal genome-based approaches.</title>
        <authorList>
            <person name="Bowman J.P."/>
        </authorList>
    </citation>
    <scope>NUCLEOTIDE SEQUENCE</scope>
    <source>
        <strain evidence="6">LMG 11547</strain>
    </source>
</reference>
<keyword evidence="2" id="KW-0805">Transcription regulation</keyword>
<dbReference type="PRINTS" id="PR00039">
    <property type="entry name" value="HTHLYSR"/>
</dbReference>
<name>A0ABT2C1E3_9BURK</name>
<dbReference type="RefSeq" id="WP_259450278.1">
    <property type="nucleotide sequence ID" value="NZ_CP119520.1"/>
</dbReference>
<evidence type="ECO:0000313" key="7">
    <source>
        <dbReference type="Proteomes" id="UP001165263"/>
    </source>
</evidence>
<dbReference type="CDD" id="cd08417">
    <property type="entry name" value="PBP2_Nitroaromatics_like"/>
    <property type="match status" value="1"/>
</dbReference>
<evidence type="ECO:0000259" key="5">
    <source>
        <dbReference type="PROSITE" id="PS50931"/>
    </source>
</evidence>
<gene>
    <name evidence="6" type="ORF">NX786_17830</name>
</gene>
<comment type="caution">
    <text evidence="6">The sequence shown here is derived from an EMBL/GenBank/DDBJ whole genome shotgun (WGS) entry which is preliminary data.</text>
</comment>
<organism evidence="6 7">
    <name type="scientific">Telluria mixta</name>
    <dbReference type="NCBI Taxonomy" id="34071"/>
    <lineage>
        <taxon>Bacteria</taxon>
        <taxon>Pseudomonadati</taxon>
        <taxon>Pseudomonadota</taxon>
        <taxon>Betaproteobacteria</taxon>
        <taxon>Burkholderiales</taxon>
        <taxon>Oxalobacteraceae</taxon>
        <taxon>Telluria group</taxon>
        <taxon>Telluria</taxon>
    </lineage>
</organism>
<dbReference type="Pfam" id="PF03466">
    <property type="entry name" value="LysR_substrate"/>
    <property type="match status" value="1"/>
</dbReference>
<keyword evidence="7" id="KW-1185">Reference proteome</keyword>
<evidence type="ECO:0000256" key="4">
    <source>
        <dbReference type="ARBA" id="ARBA00023163"/>
    </source>
</evidence>
<dbReference type="InterPro" id="IPR036390">
    <property type="entry name" value="WH_DNA-bd_sf"/>
</dbReference>
<protein>
    <submittedName>
        <fullName evidence="6">LysR family transcriptional regulator</fullName>
    </submittedName>
</protein>